<organism evidence="3 4">
    <name type="scientific">Chitinimonas arctica</name>
    <dbReference type="NCBI Taxonomy" id="2594795"/>
    <lineage>
        <taxon>Bacteria</taxon>
        <taxon>Pseudomonadati</taxon>
        <taxon>Pseudomonadota</taxon>
        <taxon>Betaproteobacteria</taxon>
        <taxon>Neisseriales</taxon>
        <taxon>Chitinibacteraceae</taxon>
        <taxon>Chitinimonas</taxon>
    </lineage>
</organism>
<dbReference type="OrthoDB" id="8454826at2"/>
<dbReference type="InterPro" id="IPR001638">
    <property type="entry name" value="Solute-binding_3/MltF_N"/>
</dbReference>
<dbReference type="Gene3D" id="3.40.190.10">
    <property type="entry name" value="Periplasmic binding protein-like II"/>
    <property type="match status" value="2"/>
</dbReference>
<dbReference type="EMBL" id="CP041730">
    <property type="protein sequence ID" value="QDQ28948.1"/>
    <property type="molecule type" value="Genomic_DNA"/>
</dbReference>
<sequence length="250" mass="28156">MLTRPVRLALHLLFCLPWLGIAGANERLQLITTEYPPYCASDLPEQGVFTALTQAAFKAAGYDSTVLFRPWARALAEARTGQHDALLAVWYQAEREKYLVFTDPLWTNQIGFFGRVEQAGLAVQPLSGLKRYRIGVVRGYANPPEFDAADLTTDLSVDDLFNLKKLLAGRVDLALIDKTLADYLIRSKLPEAAGKLIWREPPVATMPLYVAIPRSRPDYRKRLADFNRGLAEIRRNGEYDRIVKRHAAAQ</sequence>
<evidence type="ECO:0000259" key="2">
    <source>
        <dbReference type="SMART" id="SM00062"/>
    </source>
</evidence>
<reference evidence="4" key="1">
    <citation type="submission" date="2019-07" db="EMBL/GenBank/DDBJ databases">
        <title>Chitinimonas sp. nov., isolated from Ny-Alesund, arctica soil.</title>
        <authorList>
            <person name="Xu Q."/>
            <person name="Peng F."/>
        </authorList>
    </citation>
    <scope>NUCLEOTIDE SEQUENCE [LARGE SCALE GENOMIC DNA]</scope>
    <source>
        <strain evidence="4">R3-44</strain>
    </source>
</reference>
<dbReference type="Pfam" id="PF00497">
    <property type="entry name" value="SBP_bac_3"/>
    <property type="match status" value="1"/>
</dbReference>
<protein>
    <submittedName>
        <fullName evidence="3">Transporter substrate-binding domain-containing protein</fullName>
    </submittedName>
</protein>
<dbReference type="SMART" id="SM00062">
    <property type="entry name" value="PBPb"/>
    <property type="match status" value="1"/>
</dbReference>
<evidence type="ECO:0000313" key="4">
    <source>
        <dbReference type="Proteomes" id="UP000317550"/>
    </source>
</evidence>
<feature type="domain" description="Solute-binding protein family 3/N-terminal" evidence="2">
    <location>
        <begin position="27"/>
        <end position="250"/>
    </location>
</feature>
<dbReference type="AlphaFoldDB" id="A0A516SLN1"/>
<dbReference type="Proteomes" id="UP000317550">
    <property type="component" value="Chromosome"/>
</dbReference>
<proteinExistence type="predicted"/>
<evidence type="ECO:0000256" key="1">
    <source>
        <dbReference type="ARBA" id="ARBA00022729"/>
    </source>
</evidence>
<dbReference type="PANTHER" id="PTHR35936">
    <property type="entry name" value="MEMBRANE-BOUND LYTIC MUREIN TRANSGLYCOSYLASE F"/>
    <property type="match status" value="1"/>
</dbReference>
<keyword evidence="4" id="KW-1185">Reference proteome</keyword>
<name>A0A516SLN1_9NEIS</name>
<evidence type="ECO:0000313" key="3">
    <source>
        <dbReference type="EMBL" id="QDQ28948.1"/>
    </source>
</evidence>
<dbReference type="SUPFAM" id="SSF53850">
    <property type="entry name" value="Periplasmic binding protein-like II"/>
    <property type="match status" value="1"/>
</dbReference>
<dbReference type="KEGG" id="cari:FNU76_22765"/>
<gene>
    <name evidence="3" type="ORF">FNU76_22765</name>
</gene>
<dbReference type="PANTHER" id="PTHR35936:SF25">
    <property type="entry name" value="ABC TRANSPORTER SUBSTRATE-BINDING PROTEIN"/>
    <property type="match status" value="1"/>
</dbReference>
<keyword evidence="1" id="KW-0732">Signal</keyword>
<accession>A0A516SLN1</accession>